<dbReference type="EMBL" id="JBHUEY010000001">
    <property type="protein sequence ID" value="MFD1782142.1"/>
    <property type="molecule type" value="Genomic_DNA"/>
</dbReference>
<sequence>MHTGSCLCGAVRFEVEGPLAPIQLCCCGQCRKAQGSAFGANIPVASADFRLLSGEAELREYRSSPGKRRVFCGVCGSPVFSQRDETPEVMRLRAGSLDEPVETRPGFWFYTASQASWWPPEDDLPRHADAAPA</sequence>
<evidence type="ECO:0000256" key="2">
    <source>
        <dbReference type="ARBA" id="ARBA00022723"/>
    </source>
</evidence>
<evidence type="ECO:0000259" key="5">
    <source>
        <dbReference type="PROSITE" id="PS51891"/>
    </source>
</evidence>
<evidence type="ECO:0000256" key="3">
    <source>
        <dbReference type="ARBA" id="ARBA00022833"/>
    </source>
</evidence>
<gene>
    <name evidence="6" type="ORF">ACFSC0_01955</name>
</gene>
<dbReference type="PANTHER" id="PTHR33337:SF40">
    <property type="entry name" value="CENP-V_GFA DOMAIN-CONTAINING PROTEIN-RELATED"/>
    <property type="match status" value="1"/>
</dbReference>
<keyword evidence="2" id="KW-0479">Metal-binding</keyword>
<evidence type="ECO:0000313" key="7">
    <source>
        <dbReference type="Proteomes" id="UP001597237"/>
    </source>
</evidence>
<protein>
    <submittedName>
        <fullName evidence="6">GFA family protein</fullName>
    </submittedName>
</protein>
<keyword evidence="3" id="KW-0862">Zinc</keyword>
<dbReference type="PROSITE" id="PS51891">
    <property type="entry name" value="CENP_V_GFA"/>
    <property type="match status" value="1"/>
</dbReference>
<feature type="domain" description="CENP-V/GFA" evidence="5">
    <location>
        <begin position="2"/>
        <end position="119"/>
    </location>
</feature>
<evidence type="ECO:0000313" key="6">
    <source>
        <dbReference type="EMBL" id="MFD1782142.1"/>
    </source>
</evidence>
<comment type="similarity">
    <text evidence="1">Belongs to the Gfa family.</text>
</comment>
<dbReference type="PANTHER" id="PTHR33337">
    <property type="entry name" value="GFA DOMAIN-CONTAINING PROTEIN"/>
    <property type="match status" value="1"/>
</dbReference>
<name>A0ABW4MVZ1_9CAUL</name>
<accession>A0ABW4MVZ1</accession>
<dbReference type="InterPro" id="IPR011057">
    <property type="entry name" value="Mss4-like_sf"/>
</dbReference>
<dbReference type="Gene3D" id="3.90.1590.10">
    <property type="entry name" value="glutathione-dependent formaldehyde- activating enzyme (gfa)"/>
    <property type="match status" value="1"/>
</dbReference>
<keyword evidence="7" id="KW-1185">Reference proteome</keyword>
<comment type="caution">
    <text evidence="6">The sequence shown here is derived from an EMBL/GenBank/DDBJ whole genome shotgun (WGS) entry which is preliminary data.</text>
</comment>
<organism evidence="6 7">
    <name type="scientific">Phenylobacterium terrae</name>
    <dbReference type="NCBI Taxonomy" id="2665495"/>
    <lineage>
        <taxon>Bacteria</taxon>
        <taxon>Pseudomonadati</taxon>
        <taxon>Pseudomonadota</taxon>
        <taxon>Alphaproteobacteria</taxon>
        <taxon>Caulobacterales</taxon>
        <taxon>Caulobacteraceae</taxon>
        <taxon>Phenylobacterium</taxon>
    </lineage>
</organism>
<reference evidence="7" key="1">
    <citation type="journal article" date="2019" name="Int. J. Syst. Evol. Microbiol.">
        <title>The Global Catalogue of Microorganisms (GCM) 10K type strain sequencing project: providing services to taxonomists for standard genome sequencing and annotation.</title>
        <authorList>
            <consortium name="The Broad Institute Genomics Platform"/>
            <consortium name="The Broad Institute Genome Sequencing Center for Infectious Disease"/>
            <person name="Wu L."/>
            <person name="Ma J."/>
        </authorList>
    </citation>
    <scope>NUCLEOTIDE SEQUENCE [LARGE SCALE GENOMIC DNA]</scope>
    <source>
        <strain evidence="7">DFY28</strain>
    </source>
</reference>
<keyword evidence="4" id="KW-0456">Lyase</keyword>
<dbReference type="RefSeq" id="WP_377281030.1">
    <property type="nucleotide sequence ID" value="NZ_JBHRSI010000003.1"/>
</dbReference>
<evidence type="ECO:0000256" key="1">
    <source>
        <dbReference type="ARBA" id="ARBA00005495"/>
    </source>
</evidence>
<dbReference type="InterPro" id="IPR006913">
    <property type="entry name" value="CENP-V/GFA"/>
</dbReference>
<evidence type="ECO:0000256" key="4">
    <source>
        <dbReference type="ARBA" id="ARBA00023239"/>
    </source>
</evidence>
<dbReference type="SUPFAM" id="SSF51316">
    <property type="entry name" value="Mss4-like"/>
    <property type="match status" value="1"/>
</dbReference>
<proteinExistence type="inferred from homology"/>
<dbReference type="Pfam" id="PF04828">
    <property type="entry name" value="GFA"/>
    <property type="match status" value="1"/>
</dbReference>
<dbReference type="Proteomes" id="UP001597237">
    <property type="component" value="Unassembled WGS sequence"/>
</dbReference>